<feature type="compositionally biased region" description="Polar residues" evidence="12">
    <location>
        <begin position="14"/>
        <end position="23"/>
    </location>
</feature>
<keyword evidence="9 13" id="KW-0472">Membrane</keyword>
<dbReference type="InterPro" id="IPR003780">
    <property type="entry name" value="COX15/CtaA_fam"/>
</dbReference>
<dbReference type="Proteomes" id="UP001225598">
    <property type="component" value="Chromosome"/>
</dbReference>
<dbReference type="RefSeq" id="WP_284826724.1">
    <property type="nucleotide sequence ID" value="NZ_CP126969.1"/>
</dbReference>
<evidence type="ECO:0000256" key="12">
    <source>
        <dbReference type="SAM" id="MobiDB-lite"/>
    </source>
</evidence>
<keyword evidence="3 13" id="KW-0812">Transmembrane</keyword>
<evidence type="ECO:0000256" key="13">
    <source>
        <dbReference type="SAM" id="Phobius"/>
    </source>
</evidence>
<dbReference type="PANTHER" id="PTHR35457:SF1">
    <property type="entry name" value="HEME A SYNTHASE"/>
    <property type="match status" value="1"/>
</dbReference>
<feature type="transmembrane region" description="Helical" evidence="13">
    <location>
        <begin position="141"/>
        <end position="163"/>
    </location>
</feature>
<accession>A0ABY8VMU4</accession>
<keyword evidence="7" id="KW-0408">Iron</keyword>
<keyword evidence="4" id="KW-0479">Metal-binding</keyword>
<evidence type="ECO:0000256" key="2">
    <source>
        <dbReference type="ARBA" id="ARBA00022475"/>
    </source>
</evidence>
<comment type="subcellular location">
    <subcellularLocation>
        <location evidence="1">Membrane</location>
        <topology evidence="1">Multi-pass membrane protein</topology>
    </subcellularLocation>
</comment>
<feature type="transmembrane region" description="Helical" evidence="13">
    <location>
        <begin position="116"/>
        <end position="135"/>
    </location>
</feature>
<feature type="transmembrane region" description="Helical" evidence="13">
    <location>
        <begin position="226"/>
        <end position="250"/>
    </location>
</feature>
<evidence type="ECO:0000256" key="11">
    <source>
        <dbReference type="ARBA" id="ARBA00023444"/>
    </source>
</evidence>
<evidence type="ECO:0000256" key="1">
    <source>
        <dbReference type="ARBA" id="ARBA00004141"/>
    </source>
</evidence>
<evidence type="ECO:0000256" key="3">
    <source>
        <dbReference type="ARBA" id="ARBA00022692"/>
    </source>
</evidence>
<evidence type="ECO:0000313" key="15">
    <source>
        <dbReference type="Proteomes" id="UP001225598"/>
    </source>
</evidence>
<evidence type="ECO:0000256" key="7">
    <source>
        <dbReference type="ARBA" id="ARBA00023004"/>
    </source>
</evidence>
<keyword evidence="15" id="KW-1185">Reference proteome</keyword>
<dbReference type="InterPro" id="IPR050450">
    <property type="entry name" value="COX15/CtaA_HemeA_synthase"/>
</dbReference>
<gene>
    <name evidence="14" type="ORF">QP027_05765</name>
</gene>
<keyword evidence="8" id="KW-0350">Heme biosynthesis</keyword>
<feature type="transmembrane region" description="Helical" evidence="13">
    <location>
        <begin position="262"/>
        <end position="281"/>
    </location>
</feature>
<dbReference type="PANTHER" id="PTHR35457">
    <property type="entry name" value="HEME A SYNTHASE"/>
    <property type="match status" value="1"/>
</dbReference>
<keyword evidence="10" id="KW-1015">Disulfide bond</keyword>
<evidence type="ECO:0000256" key="8">
    <source>
        <dbReference type="ARBA" id="ARBA00023133"/>
    </source>
</evidence>
<feature type="transmembrane region" description="Helical" evidence="13">
    <location>
        <begin position="287"/>
        <end position="308"/>
    </location>
</feature>
<dbReference type="Pfam" id="PF02628">
    <property type="entry name" value="COX15-CtaA"/>
    <property type="match status" value="1"/>
</dbReference>
<feature type="transmembrane region" description="Helical" evidence="13">
    <location>
        <begin position="184"/>
        <end position="206"/>
    </location>
</feature>
<comment type="pathway">
    <text evidence="11">Porphyrin-containing compound metabolism.</text>
</comment>
<name>A0ABY8VMU4_9CORY</name>
<feature type="compositionally biased region" description="Low complexity" evidence="12">
    <location>
        <begin position="1"/>
        <end position="13"/>
    </location>
</feature>
<evidence type="ECO:0000256" key="9">
    <source>
        <dbReference type="ARBA" id="ARBA00023136"/>
    </source>
</evidence>
<proteinExistence type="predicted"/>
<evidence type="ECO:0000256" key="5">
    <source>
        <dbReference type="ARBA" id="ARBA00022989"/>
    </source>
</evidence>
<feature type="transmembrane region" description="Helical" evidence="13">
    <location>
        <begin position="29"/>
        <end position="48"/>
    </location>
</feature>
<evidence type="ECO:0000256" key="4">
    <source>
        <dbReference type="ARBA" id="ARBA00022723"/>
    </source>
</evidence>
<keyword evidence="2" id="KW-1003">Cell membrane</keyword>
<keyword evidence="5 13" id="KW-1133">Transmembrane helix</keyword>
<organism evidence="14 15">
    <name type="scientific">Corynebacterium breve</name>
    <dbReference type="NCBI Taxonomy" id="3049799"/>
    <lineage>
        <taxon>Bacteria</taxon>
        <taxon>Bacillati</taxon>
        <taxon>Actinomycetota</taxon>
        <taxon>Actinomycetes</taxon>
        <taxon>Mycobacteriales</taxon>
        <taxon>Corynebacteriaceae</taxon>
        <taxon>Corynebacterium</taxon>
    </lineage>
</organism>
<evidence type="ECO:0000256" key="10">
    <source>
        <dbReference type="ARBA" id="ARBA00023157"/>
    </source>
</evidence>
<evidence type="ECO:0000313" key="14">
    <source>
        <dbReference type="EMBL" id="WIM68885.1"/>
    </source>
</evidence>
<dbReference type="EMBL" id="CP126969">
    <property type="protein sequence ID" value="WIM68885.1"/>
    <property type="molecule type" value="Genomic_DNA"/>
</dbReference>
<reference evidence="14 15" key="1">
    <citation type="submission" date="2023-05" db="EMBL/GenBank/DDBJ databases">
        <title>Corynebacterium suedekumii sp. nov. and Corynebacterium breve sp. nov. isolated from raw cow's milk.</title>
        <authorList>
            <person name="Baer M.K."/>
            <person name="Mehl L."/>
            <person name="Hellmuth R."/>
            <person name="Marke G."/>
            <person name="Lipski A."/>
        </authorList>
    </citation>
    <scope>NUCLEOTIDE SEQUENCE [LARGE SCALE GENOMIC DNA]</scope>
    <source>
        <strain evidence="14 15">R4</strain>
    </source>
</reference>
<protein>
    <submittedName>
        <fullName evidence="14">Heme A synthase</fullName>
    </submittedName>
</protein>
<feature type="region of interest" description="Disordered" evidence="12">
    <location>
        <begin position="1"/>
        <end position="23"/>
    </location>
</feature>
<evidence type="ECO:0000256" key="6">
    <source>
        <dbReference type="ARBA" id="ARBA00023002"/>
    </source>
</evidence>
<keyword evidence="6" id="KW-0560">Oxidoreductase</keyword>
<sequence>MSTTTSTDSSATSGEQTSSQGPTLRTQRILAMVLLIAQGGITVTGSLVRVTGSGLGCDTWPLCHEGSLVPVAGAAPWIHQAIEFGNRLLAFVVAAIALALFIAVYKAKRRREIMTLAFVSGLGIILQAVIGGISVLLDLKWWAVAIHFLPSMILVWIAAILYMRIAEPDSGVPTRFFSTGIRTLTVISAIALSAVLMTGTMVTGSGPHSGDDGVGMDGRLQIDTELLAFVHAACMYMYLAATIVVVWMLWRQHASKAAKNTALVLIGMIIIQWAIGLSQFYLGVPRWTVPLHIAMSGVVVAFSAFLFAHGVRRQAPSAEASRESISA</sequence>
<feature type="transmembrane region" description="Helical" evidence="13">
    <location>
        <begin position="84"/>
        <end position="104"/>
    </location>
</feature>